<comment type="caution">
    <text evidence="1">The sequence shown here is derived from an EMBL/GenBank/DDBJ whole genome shotgun (WGS) entry which is preliminary data.</text>
</comment>
<name>A0A7K1FTD9_9ACTN</name>
<dbReference type="SUPFAM" id="SSF53300">
    <property type="entry name" value="vWA-like"/>
    <property type="match status" value="1"/>
</dbReference>
<dbReference type="InterPro" id="IPR036465">
    <property type="entry name" value="vWFA_dom_sf"/>
</dbReference>
<keyword evidence="2" id="KW-1185">Reference proteome</keyword>
<proteinExistence type="predicted"/>
<dbReference type="RefSeq" id="WP_154770041.1">
    <property type="nucleotide sequence ID" value="NZ_WLYK01000008.1"/>
</dbReference>
<protein>
    <submittedName>
        <fullName evidence="1">VWA domain-containing protein</fullName>
    </submittedName>
</protein>
<gene>
    <name evidence="1" type="ORF">GIS00_19180</name>
</gene>
<dbReference type="CDD" id="cd00198">
    <property type="entry name" value="vWFA"/>
    <property type="match status" value="1"/>
</dbReference>
<dbReference type="Proteomes" id="UP000460221">
    <property type="component" value="Unassembled WGS sequence"/>
</dbReference>
<reference evidence="1 2" key="1">
    <citation type="submission" date="2019-11" db="EMBL/GenBank/DDBJ databases">
        <authorList>
            <person name="Jiang L.-Q."/>
        </authorList>
    </citation>
    <scope>NUCLEOTIDE SEQUENCE [LARGE SCALE GENOMIC DNA]</scope>
    <source>
        <strain evidence="1 2">YIM 132087</strain>
    </source>
</reference>
<evidence type="ECO:0000313" key="1">
    <source>
        <dbReference type="EMBL" id="MTD16064.1"/>
    </source>
</evidence>
<accession>A0A7K1FTD9</accession>
<evidence type="ECO:0000313" key="2">
    <source>
        <dbReference type="Proteomes" id="UP000460221"/>
    </source>
</evidence>
<dbReference type="EMBL" id="WLYK01000008">
    <property type="protein sequence ID" value="MTD16064.1"/>
    <property type="molecule type" value="Genomic_DNA"/>
</dbReference>
<organism evidence="1 2">
    <name type="scientific">Nakamurella alba</name>
    <dbReference type="NCBI Taxonomy" id="2665158"/>
    <lineage>
        <taxon>Bacteria</taxon>
        <taxon>Bacillati</taxon>
        <taxon>Actinomycetota</taxon>
        <taxon>Actinomycetes</taxon>
        <taxon>Nakamurellales</taxon>
        <taxon>Nakamurellaceae</taxon>
        <taxon>Nakamurella</taxon>
    </lineage>
</organism>
<sequence length="224" mass="24239">MTDKDLTHLYVLLDRSGSMQSIRTDTVGGFAAFVEQQKSAPGRCLVTLAQFDDHYEIVYRDKDVNDVGELDLQPRGSTALLDSMGRLITEAGAELAALSEAQRPSSVIVVVMTDGLENASREWTPQAIRALVEQQRSDYQWVFTYLGANQDAIAVGEGLGVHRDFAMTFTGRRARTAMRSAGANVAAYRTAVAGGAPPVQAAPALAWSDAQRADARAEDTDDEN</sequence>
<dbReference type="Gene3D" id="3.40.50.410">
    <property type="entry name" value="von Willebrand factor, type A domain"/>
    <property type="match status" value="1"/>
</dbReference>
<dbReference type="AlphaFoldDB" id="A0A7K1FTD9"/>